<dbReference type="InParanoid" id="A0A084QLT5"/>
<dbReference type="Gene3D" id="3.40.630.30">
    <property type="match status" value="1"/>
</dbReference>
<sequence>MATWRQMTLDDVQSVIHVANLVHPSLPESRGVFQERVKLFPAGCMVLEEDGHQQICGYAISHPIRRHHPPTLDSFLGRISPEADQYYIHDVAVLDSFRGRGLADQVVRQLLGVAESLQYETACLISVYGTSSFWGRFGFVPVLINGDMIQKLQEYGADAVYLVRTDSSCLYQNSQTIKPASAHRDSSC</sequence>
<name>A0A084QLT5_STAC4</name>
<dbReference type="InterPro" id="IPR016181">
    <property type="entry name" value="Acyl_CoA_acyltransferase"/>
</dbReference>
<dbReference type="HOGENOM" id="CLU_099842_0_0_1"/>
<dbReference type="Proteomes" id="UP000028524">
    <property type="component" value="Unassembled WGS sequence"/>
</dbReference>
<dbReference type="OMA" id="TLYLHDM"/>
<evidence type="ECO:0000313" key="3">
    <source>
        <dbReference type="Proteomes" id="UP000028524"/>
    </source>
</evidence>
<evidence type="ECO:0000259" key="1">
    <source>
        <dbReference type="PROSITE" id="PS51186"/>
    </source>
</evidence>
<dbReference type="GO" id="GO:0016747">
    <property type="term" value="F:acyltransferase activity, transferring groups other than amino-acyl groups"/>
    <property type="evidence" value="ECO:0007669"/>
    <property type="project" value="InterPro"/>
</dbReference>
<dbReference type="CDD" id="cd04301">
    <property type="entry name" value="NAT_SF"/>
    <property type="match status" value="1"/>
</dbReference>
<dbReference type="SUPFAM" id="SSF55729">
    <property type="entry name" value="Acyl-CoA N-acyltransferases (Nat)"/>
    <property type="match status" value="1"/>
</dbReference>
<evidence type="ECO:0000313" key="2">
    <source>
        <dbReference type="EMBL" id="KFA64920.1"/>
    </source>
</evidence>
<dbReference type="AlphaFoldDB" id="A0A084QLT5"/>
<dbReference type="PROSITE" id="PS51186">
    <property type="entry name" value="GNAT"/>
    <property type="match status" value="1"/>
</dbReference>
<organism evidence="2 3">
    <name type="scientific">Stachybotrys chlorohalonatus (strain IBT 40285)</name>
    <dbReference type="NCBI Taxonomy" id="1283841"/>
    <lineage>
        <taxon>Eukaryota</taxon>
        <taxon>Fungi</taxon>
        <taxon>Dikarya</taxon>
        <taxon>Ascomycota</taxon>
        <taxon>Pezizomycotina</taxon>
        <taxon>Sordariomycetes</taxon>
        <taxon>Hypocreomycetidae</taxon>
        <taxon>Hypocreales</taxon>
        <taxon>Stachybotryaceae</taxon>
        <taxon>Stachybotrys</taxon>
    </lineage>
</organism>
<keyword evidence="3" id="KW-1185">Reference proteome</keyword>
<reference evidence="2 3" key="1">
    <citation type="journal article" date="2014" name="BMC Genomics">
        <title>Comparative genome sequencing reveals chemotype-specific gene clusters in the toxigenic black mold Stachybotrys.</title>
        <authorList>
            <person name="Semeiks J."/>
            <person name="Borek D."/>
            <person name="Otwinowski Z."/>
            <person name="Grishin N.V."/>
        </authorList>
    </citation>
    <scope>NUCLEOTIDE SEQUENCE [LARGE SCALE GENOMIC DNA]</scope>
    <source>
        <strain evidence="2 3">IBT 40285</strain>
    </source>
</reference>
<dbReference type="EMBL" id="KL660643">
    <property type="protein sequence ID" value="KFA64920.1"/>
    <property type="molecule type" value="Genomic_DNA"/>
</dbReference>
<feature type="domain" description="N-acetyltransferase" evidence="1">
    <location>
        <begin position="2"/>
        <end position="167"/>
    </location>
</feature>
<proteinExistence type="predicted"/>
<dbReference type="Pfam" id="PF00583">
    <property type="entry name" value="Acetyltransf_1"/>
    <property type="match status" value="1"/>
</dbReference>
<dbReference type="OrthoDB" id="2445945at2759"/>
<protein>
    <recommendedName>
        <fullName evidence="1">N-acetyltransferase domain-containing protein</fullName>
    </recommendedName>
</protein>
<dbReference type="InterPro" id="IPR000182">
    <property type="entry name" value="GNAT_dom"/>
</dbReference>
<accession>A0A084QLT5</accession>
<gene>
    <name evidence="2" type="ORF">S40285_10041</name>
</gene>